<comment type="caution">
    <text evidence="1">The sequence shown here is derived from an EMBL/GenBank/DDBJ whole genome shotgun (WGS) entry which is preliminary data.</text>
</comment>
<evidence type="ECO:0000313" key="1">
    <source>
        <dbReference type="EMBL" id="PIV64389.1"/>
    </source>
</evidence>
<sequence length="75" mass="8394">MHAHFKDWTLSTDKKGLKGLDGRHYSPALIGEGIVDHKSAGYGGYINLEYEGNKYNPREAMAKGLKTLQDIMLEI</sequence>
<dbReference type="SUPFAM" id="SSF51658">
    <property type="entry name" value="Xylose isomerase-like"/>
    <property type="match status" value="1"/>
</dbReference>
<evidence type="ECO:0008006" key="3">
    <source>
        <dbReference type="Google" id="ProtNLM"/>
    </source>
</evidence>
<proteinExistence type="predicted"/>
<organism evidence="1 2">
    <name type="scientific">bacterium (Candidatus Ratteibacteria) CG01_land_8_20_14_3_00_40_19</name>
    <dbReference type="NCBI Taxonomy" id="2014290"/>
    <lineage>
        <taxon>Bacteria</taxon>
        <taxon>Candidatus Ratteibacteria</taxon>
    </lineage>
</organism>
<dbReference type="AlphaFoldDB" id="A0A2M7E9J4"/>
<dbReference type="Gene3D" id="3.20.20.150">
    <property type="entry name" value="Divalent-metal-dependent TIM barrel enzymes"/>
    <property type="match status" value="1"/>
</dbReference>
<dbReference type="Proteomes" id="UP000228886">
    <property type="component" value="Unassembled WGS sequence"/>
</dbReference>
<protein>
    <recommendedName>
        <fullName evidence="3">Xylose isomerase-like TIM barrel domain-containing protein</fullName>
    </recommendedName>
</protein>
<dbReference type="InterPro" id="IPR036237">
    <property type="entry name" value="Xyl_isomerase-like_sf"/>
</dbReference>
<name>A0A2M7E9J4_9BACT</name>
<reference evidence="2" key="1">
    <citation type="submission" date="2017-09" db="EMBL/GenBank/DDBJ databases">
        <title>Depth-based differentiation of microbial function through sediment-hosted aquifers and enrichment of novel symbionts in the deep terrestrial subsurface.</title>
        <authorList>
            <person name="Probst A.J."/>
            <person name="Ladd B."/>
            <person name="Jarett J.K."/>
            <person name="Geller-Mcgrath D.E."/>
            <person name="Sieber C.M.K."/>
            <person name="Emerson J.B."/>
            <person name="Anantharaman K."/>
            <person name="Thomas B.C."/>
            <person name="Malmstrom R."/>
            <person name="Stieglmeier M."/>
            <person name="Klingl A."/>
            <person name="Woyke T."/>
            <person name="Ryan C.M."/>
            <person name="Banfield J.F."/>
        </authorList>
    </citation>
    <scope>NUCLEOTIDE SEQUENCE [LARGE SCALE GENOMIC DNA]</scope>
</reference>
<gene>
    <name evidence="1" type="ORF">COS11_02450</name>
</gene>
<accession>A0A2M7E9J4</accession>
<dbReference type="EMBL" id="PETL01000121">
    <property type="protein sequence ID" value="PIV64389.1"/>
    <property type="molecule type" value="Genomic_DNA"/>
</dbReference>
<evidence type="ECO:0000313" key="2">
    <source>
        <dbReference type="Proteomes" id="UP000228886"/>
    </source>
</evidence>